<sequence>MNFLLPPGFGMLSGLAILLGGGIASVMTRRRSLLLSLSSGAIFAIALMALLPEAIELAEGIWPDGTIFVVAALGYAAYLVADRASAATMKGRLARHLGPTSFFLHAFVDGLMAGVGFSFSLKTGLLMAGAAVAHGLAHGINTVSLVTARNGSPSLARRWLVANAAAPVLGAVCAGLLAPSRSALAVMVALFAGIFLFIATSDLLPEARARTPAATMLVATAIVAVAFVRLAFWH</sequence>
<feature type="transmembrane region" description="Helical" evidence="1">
    <location>
        <begin position="213"/>
        <end position="232"/>
    </location>
</feature>
<name>A0ABZ0B4V5_9SPHN</name>
<evidence type="ECO:0000256" key="1">
    <source>
        <dbReference type="SAM" id="Phobius"/>
    </source>
</evidence>
<keyword evidence="1" id="KW-1133">Transmembrane helix</keyword>
<keyword evidence="3" id="KW-1185">Reference proteome</keyword>
<dbReference type="RefSeq" id="WP_313912824.1">
    <property type="nucleotide sequence ID" value="NZ_CP135076.1"/>
</dbReference>
<dbReference type="Proteomes" id="UP001302249">
    <property type="component" value="Chromosome"/>
</dbReference>
<feature type="transmembrane region" description="Helical" evidence="1">
    <location>
        <begin position="125"/>
        <end position="147"/>
    </location>
</feature>
<gene>
    <name evidence="2" type="ORF">RPR59_07920</name>
</gene>
<feature type="transmembrane region" description="Helical" evidence="1">
    <location>
        <begin position="33"/>
        <end position="55"/>
    </location>
</feature>
<feature type="transmembrane region" description="Helical" evidence="1">
    <location>
        <begin position="61"/>
        <end position="81"/>
    </location>
</feature>
<keyword evidence="1" id="KW-0472">Membrane</keyword>
<feature type="transmembrane region" description="Helical" evidence="1">
    <location>
        <begin position="159"/>
        <end position="177"/>
    </location>
</feature>
<dbReference type="EMBL" id="CP135076">
    <property type="protein sequence ID" value="WNO52409.1"/>
    <property type="molecule type" value="Genomic_DNA"/>
</dbReference>
<accession>A0ABZ0B4V5</accession>
<protein>
    <recommendedName>
        <fullName evidence="4">Zinc transporter, ZIP family</fullName>
    </recommendedName>
</protein>
<feature type="transmembrane region" description="Helical" evidence="1">
    <location>
        <begin position="183"/>
        <end position="201"/>
    </location>
</feature>
<reference evidence="2 3" key="1">
    <citation type="submission" date="2023-09" db="EMBL/GenBank/DDBJ databases">
        <authorList>
            <person name="Rey-Velasco X."/>
        </authorList>
    </citation>
    <scope>NUCLEOTIDE SEQUENCE [LARGE SCALE GENOMIC DNA]</scope>
    <source>
        <strain evidence="2 3">W311</strain>
    </source>
</reference>
<evidence type="ECO:0000313" key="3">
    <source>
        <dbReference type="Proteomes" id="UP001302249"/>
    </source>
</evidence>
<evidence type="ECO:0008006" key="4">
    <source>
        <dbReference type="Google" id="ProtNLM"/>
    </source>
</evidence>
<feature type="transmembrane region" description="Helical" evidence="1">
    <location>
        <begin position="6"/>
        <end position="26"/>
    </location>
</feature>
<feature type="transmembrane region" description="Helical" evidence="1">
    <location>
        <begin position="102"/>
        <end position="119"/>
    </location>
</feature>
<organism evidence="2 3">
    <name type="scientific">Stakelama saccharophila</name>
    <dbReference type="NCBI Taxonomy" id="3075605"/>
    <lineage>
        <taxon>Bacteria</taxon>
        <taxon>Pseudomonadati</taxon>
        <taxon>Pseudomonadota</taxon>
        <taxon>Alphaproteobacteria</taxon>
        <taxon>Sphingomonadales</taxon>
        <taxon>Sphingomonadaceae</taxon>
        <taxon>Stakelama</taxon>
    </lineage>
</organism>
<evidence type="ECO:0000313" key="2">
    <source>
        <dbReference type="EMBL" id="WNO52409.1"/>
    </source>
</evidence>
<proteinExistence type="predicted"/>
<keyword evidence="1" id="KW-0812">Transmembrane</keyword>